<feature type="chain" id="PRO_5019761712" evidence="1">
    <location>
        <begin position="19"/>
        <end position="120"/>
    </location>
</feature>
<organism evidence="2">
    <name type="scientific">Coremiocnemis tropix</name>
    <name type="common">Australian tarantula spider</name>
    <dbReference type="NCBI Taxonomy" id="1904443"/>
    <lineage>
        <taxon>Eukaryota</taxon>
        <taxon>Metazoa</taxon>
        <taxon>Ecdysozoa</taxon>
        <taxon>Arthropoda</taxon>
        <taxon>Chelicerata</taxon>
        <taxon>Arachnida</taxon>
        <taxon>Araneae</taxon>
        <taxon>Mygalomorphae</taxon>
        <taxon>Avicularoidea</taxon>
        <taxon>Theraphosidae</taxon>
        <taxon>Coremiocnemis</taxon>
    </lineage>
</organism>
<reference evidence="2" key="2">
    <citation type="submission" date="2019-04" db="EMBL/GenBank/DDBJ databases">
        <title>Unravelling the molecular evolution of spider venoms.</title>
        <authorList>
            <person name="Pineda S."/>
        </authorList>
    </citation>
    <scope>NUCLEOTIDE SEQUENCE</scope>
</reference>
<feature type="signal peptide" evidence="1">
    <location>
        <begin position="1"/>
        <end position="18"/>
    </location>
</feature>
<sequence length="120" mass="13302">MKLCVLTIASLFVVVTVALPSETQKETVAEGNELTREKTASLVEHEEDEAAVTSEKRSCVEEWRTCEHSCECCGASAVCSSTWAEGKEIKLCKNEGGTVKKMFHFIQKSISKLRNCKNEN</sequence>
<protein>
    <submittedName>
        <fullName evidence="2">U34-Theraphotoxin-Ct1c_1</fullName>
    </submittedName>
</protein>
<dbReference type="EMBL" id="HAGN01000233">
    <property type="protein sequence ID" value="SMD29655.1"/>
    <property type="molecule type" value="Transcribed_RNA"/>
</dbReference>
<dbReference type="AlphaFoldDB" id="A0A482ZAB2"/>
<evidence type="ECO:0000313" key="2">
    <source>
        <dbReference type="EMBL" id="SMD29655.1"/>
    </source>
</evidence>
<name>A0A482ZAB2_CORTR</name>
<reference evidence="2" key="1">
    <citation type="submission" date="2017-03" db="EMBL/GenBank/DDBJ databases">
        <authorList>
            <person name="QRISCLOUD D."/>
        </authorList>
    </citation>
    <scope>NUCLEOTIDE SEQUENCE</scope>
</reference>
<evidence type="ECO:0000256" key="1">
    <source>
        <dbReference type="SAM" id="SignalP"/>
    </source>
</evidence>
<accession>A0A482ZAB2</accession>
<proteinExistence type="predicted"/>
<keyword evidence="1" id="KW-0732">Signal</keyword>